<dbReference type="Gene3D" id="1.20.1560.10">
    <property type="entry name" value="ABC transporter type 1, transmembrane domain"/>
    <property type="match status" value="1"/>
</dbReference>
<dbReference type="PROSITE" id="PS50893">
    <property type="entry name" value="ABC_TRANSPORTER_2"/>
    <property type="match status" value="1"/>
</dbReference>
<evidence type="ECO:0000256" key="7">
    <source>
        <dbReference type="SAM" id="Phobius"/>
    </source>
</evidence>
<dbReference type="Pfam" id="PF00664">
    <property type="entry name" value="ABC_membrane"/>
    <property type="match status" value="1"/>
</dbReference>
<evidence type="ECO:0000259" key="9">
    <source>
        <dbReference type="PROSITE" id="PS50929"/>
    </source>
</evidence>
<dbReference type="SUPFAM" id="SSF90123">
    <property type="entry name" value="ABC transporter transmembrane region"/>
    <property type="match status" value="1"/>
</dbReference>
<dbReference type="InterPro" id="IPR003439">
    <property type="entry name" value="ABC_transporter-like_ATP-bd"/>
</dbReference>
<sequence>MAKLASYLKPYTASLLLSVFLLFGQAVSDLNLPNYMSKIVNVGIQQGGIQQSAPEAISAKGFSFMRIFMTDSEKQVMENGYKRIPTKGSGAEKEEYLKKYPLLKTEDIYVRSSSDPQLDRIFGESAWTFLNTMKSIAKQSGKSFSAGKTDVTKIDLSGLYALEPVFSRLPSGTIADARAQALKNPEATLLQSGAAFSRSFYRELGVNTGAIQNHYILRTGAVMLLIALAGGIATVLVGYFSAKISAGVARDLRRAVFNKVESFSNGEFDKFSTASLITRTTNDVMQVQMLLMMGVRIFCYAPILGIGGVFMALRKSVSMSWIIALACVILTGMIFVVYSVAMPKFRIMQQLIDRLNLITRENLNGLMVIRAFGTQKFEEDRFDISNRDLTNNSLFVNRVMVFLMPAMMLLMNAVTLLIVWVGARQIADSAMQVGDMMAFMQYAMQIIMSFLMISILFILVPRAAVSGRRIAEVLGVEPSIQDPPRAEEFRSDKIGTVEFRDVSFRYGGAGENALEGINFTAFPGRTTAFIGSTGSGKTTLINLIPRFYDATGGEVLVNGVNVKNVKQHDLREQIGYVPQKGYLLSGTIASNLRYGDRNADESKLKEAATVAQAIGFIDENPEGFESEIAQAGSNVSGGQKQRLSIARALVKKPPIYIFDDSFSALDFKTDAALRRALKDYTGDSTVLIVAQRVGTIMDADQILVLDEGKIVGRGTHKELLHTCRTYYEIASSQFSKEELA</sequence>
<gene>
    <name evidence="10" type="ORF">OUY18_00725</name>
</gene>
<dbReference type="InterPro" id="IPR003593">
    <property type="entry name" value="AAA+_ATPase"/>
</dbReference>
<evidence type="ECO:0000256" key="1">
    <source>
        <dbReference type="ARBA" id="ARBA00004651"/>
    </source>
</evidence>
<dbReference type="SMART" id="SM00382">
    <property type="entry name" value="AAA"/>
    <property type="match status" value="1"/>
</dbReference>
<feature type="transmembrane region" description="Helical" evidence="7">
    <location>
        <begin position="319"/>
        <end position="341"/>
    </location>
</feature>
<dbReference type="InterPro" id="IPR036640">
    <property type="entry name" value="ABC1_TM_sf"/>
</dbReference>
<evidence type="ECO:0000313" key="10">
    <source>
        <dbReference type="EMBL" id="MCY1712782.1"/>
    </source>
</evidence>
<comment type="subcellular location">
    <subcellularLocation>
        <location evidence="1">Cell membrane</location>
        <topology evidence="1">Multi-pass membrane protein</topology>
    </subcellularLocation>
</comment>
<dbReference type="InterPro" id="IPR039421">
    <property type="entry name" value="Type_1_exporter"/>
</dbReference>
<comment type="caution">
    <text evidence="10">The sequence shown here is derived from an EMBL/GenBank/DDBJ whole genome shotgun (WGS) entry which is preliminary data.</text>
</comment>
<evidence type="ECO:0000259" key="8">
    <source>
        <dbReference type="PROSITE" id="PS50893"/>
    </source>
</evidence>
<dbReference type="InterPro" id="IPR011527">
    <property type="entry name" value="ABC1_TM_dom"/>
</dbReference>
<accession>A0ABT4BPH0</accession>
<dbReference type="PROSITE" id="PS00211">
    <property type="entry name" value="ABC_TRANSPORTER_1"/>
    <property type="match status" value="1"/>
</dbReference>
<dbReference type="GO" id="GO:0005524">
    <property type="term" value="F:ATP binding"/>
    <property type="evidence" value="ECO:0007669"/>
    <property type="project" value="UniProtKB-KW"/>
</dbReference>
<feature type="transmembrane region" description="Helical" evidence="7">
    <location>
        <begin position="215"/>
        <end position="240"/>
    </location>
</feature>
<feature type="transmembrane region" description="Helical" evidence="7">
    <location>
        <begin position="442"/>
        <end position="460"/>
    </location>
</feature>
<keyword evidence="4 10" id="KW-0067">ATP-binding</keyword>
<dbReference type="PANTHER" id="PTHR43394">
    <property type="entry name" value="ATP-DEPENDENT PERMEASE MDL1, MITOCHONDRIAL"/>
    <property type="match status" value="1"/>
</dbReference>
<keyword evidence="2 7" id="KW-0812">Transmembrane</keyword>
<evidence type="ECO:0000256" key="5">
    <source>
        <dbReference type="ARBA" id="ARBA00022989"/>
    </source>
</evidence>
<evidence type="ECO:0000256" key="4">
    <source>
        <dbReference type="ARBA" id="ARBA00022840"/>
    </source>
</evidence>
<feature type="domain" description="ABC transporter" evidence="8">
    <location>
        <begin position="497"/>
        <end position="732"/>
    </location>
</feature>
<feature type="transmembrane region" description="Helical" evidence="7">
    <location>
        <begin position="399"/>
        <end position="422"/>
    </location>
</feature>
<dbReference type="RefSeq" id="WP_268056791.1">
    <property type="nucleotide sequence ID" value="NZ_JAPOHA010000001.1"/>
</dbReference>
<dbReference type="Proteomes" id="UP001082703">
    <property type="component" value="Unassembled WGS sequence"/>
</dbReference>
<dbReference type="SUPFAM" id="SSF52540">
    <property type="entry name" value="P-loop containing nucleoside triphosphate hydrolases"/>
    <property type="match status" value="1"/>
</dbReference>
<keyword evidence="3" id="KW-0547">Nucleotide-binding</keyword>
<keyword evidence="6 7" id="KW-0472">Membrane</keyword>
<proteinExistence type="predicted"/>
<dbReference type="CDD" id="cd18548">
    <property type="entry name" value="ABC_6TM_Tm287_like"/>
    <property type="match status" value="1"/>
</dbReference>
<evidence type="ECO:0000256" key="3">
    <source>
        <dbReference type="ARBA" id="ARBA00022741"/>
    </source>
</evidence>
<evidence type="ECO:0000256" key="6">
    <source>
        <dbReference type="ARBA" id="ARBA00023136"/>
    </source>
</evidence>
<dbReference type="InterPro" id="IPR027417">
    <property type="entry name" value="P-loop_NTPase"/>
</dbReference>
<reference evidence="10 11" key="1">
    <citation type="submission" date="2022-11" db="EMBL/GenBank/DDBJ databases">
        <authorList>
            <person name="Caiyu Z."/>
        </authorList>
    </citation>
    <scope>NUCLEOTIDE SEQUENCE [LARGE SCALE GENOMIC DNA]</scope>
    <source>
        <strain evidence="10 11">YR-4</strain>
    </source>
</reference>
<dbReference type="Pfam" id="PF00005">
    <property type="entry name" value="ABC_tran"/>
    <property type="match status" value="1"/>
</dbReference>
<dbReference type="PROSITE" id="PS50929">
    <property type="entry name" value="ABC_TM1F"/>
    <property type="match status" value="1"/>
</dbReference>
<feature type="domain" description="ABC transmembrane type-1" evidence="9">
    <location>
        <begin position="220"/>
        <end position="462"/>
    </location>
</feature>
<keyword evidence="11" id="KW-1185">Reference proteome</keyword>
<feature type="transmembrane region" description="Helical" evidence="7">
    <location>
        <begin position="289"/>
        <end position="313"/>
    </location>
</feature>
<name>A0ABT4BPH0_9FIRM</name>
<keyword evidence="5 7" id="KW-1133">Transmembrane helix</keyword>
<organism evidence="10 11">
    <name type="scientific">Caproiciproducens galactitolivorans</name>
    <dbReference type="NCBI Taxonomy" id="642589"/>
    <lineage>
        <taxon>Bacteria</taxon>
        <taxon>Bacillati</taxon>
        <taxon>Bacillota</taxon>
        <taxon>Clostridia</taxon>
        <taxon>Eubacteriales</taxon>
        <taxon>Acutalibacteraceae</taxon>
        <taxon>Caproiciproducens</taxon>
    </lineage>
</organism>
<dbReference type="Gene3D" id="3.40.50.300">
    <property type="entry name" value="P-loop containing nucleotide triphosphate hydrolases"/>
    <property type="match status" value="1"/>
</dbReference>
<protein>
    <submittedName>
        <fullName evidence="10">ABC transporter ATP-binding protein</fullName>
    </submittedName>
</protein>
<evidence type="ECO:0000256" key="2">
    <source>
        <dbReference type="ARBA" id="ARBA00022692"/>
    </source>
</evidence>
<dbReference type="EMBL" id="JAPOHA010000001">
    <property type="protein sequence ID" value="MCY1712782.1"/>
    <property type="molecule type" value="Genomic_DNA"/>
</dbReference>
<evidence type="ECO:0000313" key="11">
    <source>
        <dbReference type="Proteomes" id="UP001082703"/>
    </source>
</evidence>
<dbReference type="PANTHER" id="PTHR43394:SF1">
    <property type="entry name" value="ATP-BINDING CASSETTE SUB-FAMILY B MEMBER 10, MITOCHONDRIAL"/>
    <property type="match status" value="1"/>
</dbReference>
<dbReference type="InterPro" id="IPR017871">
    <property type="entry name" value="ABC_transporter-like_CS"/>
</dbReference>